<gene>
    <name evidence="2" type="ORF">GCM10012289_08860</name>
</gene>
<evidence type="ECO:0000313" key="3">
    <source>
        <dbReference type="Proteomes" id="UP000646523"/>
    </source>
</evidence>
<keyword evidence="1" id="KW-1133">Transmembrane helix</keyword>
<dbReference type="Proteomes" id="UP000646523">
    <property type="component" value="Unassembled WGS sequence"/>
</dbReference>
<feature type="transmembrane region" description="Helical" evidence="1">
    <location>
        <begin position="30"/>
        <end position="54"/>
    </location>
</feature>
<comment type="caution">
    <text evidence="2">The sequence shown here is derived from an EMBL/GenBank/DDBJ whole genome shotgun (WGS) entry which is preliminary data.</text>
</comment>
<proteinExistence type="predicted"/>
<keyword evidence="1" id="KW-0812">Transmembrane</keyword>
<reference evidence="2" key="1">
    <citation type="journal article" date="2014" name="Int. J. Syst. Evol. Microbiol.">
        <title>Complete genome sequence of Corynebacterium casei LMG S-19264T (=DSM 44701T), isolated from a smear-ripened cheese.</title>
        <authorList>
            <consortium name="US DOE Joint Genome Institute (JGI-PGF)"/>
            <person name="Walter F."/>
            <person name="Albersmeier A."/>
            <person name="Kalinowski J."/>
            <person name="Ruckert C."/>
        </authorList>
    </citation>
    <scope>NUCLEOTIDE SEQUENCE</scope>
    <source>
        <strain evidence="2">CGMCC 4.7368</strain>
    </source>
</reference>
<protein>
    <submittedName>
        <fullName evidence="2">Uncharacterized protein</fullName>
    </submittedName>
</protein>
<keyword evidence="3" id="KW-1185">Reference proteome</keyword>
<accession>A0A918DEX0</accession>
<keyword evidence="1" id="KW-0472">Membrane</keyword>
<evidence type="ECO:0000313" key="2">
    <source>
        <dbReference type="EMBL" id="GGO62990.1"/>
    </source>
</evidence>
<reference evidence="2" key="2">
    <citation type="submission" date="2020-09" db="EMBL/GenBank/DDBJ databases">
        <authorList>
            <person name="Sun Q."/>
            <person name="Zhou Y."/>
        </authorList>
    </citation>
    <scope>NUCLEOTIDE SEQUENCE</scope>
    <source>
        <strain evidence="2">CGMCC 4.7368</strain>
    </source>
</reference>
<organism evidence="2 3">
    <name type="scientific">Nonomuraea cavernae</name>
    <dbReference type="NCBI Taxonomy" id="2045107"/>
    <lineage>
        <taxon>Bacteria</taxon>
        <taxon>Bacillati</taxon>
        <taxon>Actinomycetota</taxon>
        <taxon>Actinomycetes</taxon>
        <taxon>Streptosporangiales</taxon>
        <taxon>Streptosporangiaceae</taxon>
        <taxon>Nonomuraea</taxon>
    </lineage>
</organism>
<dbReference type="EMBL" id="BMNH01000002">
    <property type="protein sequence ID" value="GGO62990.1"/>
    <property type="molecule type" value="Genomic_DNA"/>
</dbReference>
<sequence>MSSERAILIALAAIAATAIAAALMLADGSTWPAALLTGLAAGGATLWGLLGWFARHSRP</sequence>
<evidence type="ECO:0000256" key="1">
    <source>
        <dbReference type="SAM" id="Phobius"/>
    </source>
</evidence>
<dbReference type="AlphaFoldDB" id="A0A918DEX0"/>
<name>A0A918DEX0_9ACTN</name>